<feature type="compositionally biased region" description="Acidic residues" evidence="1">
    <location>
        <begin position="82"/>
        <end position="97"/>
    </location>
</feature>
<reference evidence="2" key="1">
    <citation type="journal article" date="2023" name="Mol. Phylogenet. Evol.">
        <title>Genome-scale phylogeny and comparative genomics of the fungal order Sordariales.</title>
        <authorList>
            <person name="Hensen N."/>
            <person name="Bonometti L."/>
            <person name="Westerberg I."/>
            <person name="Brannstrom I.O."/>
            <person name="Guillou S."/>
            <person name="Cros-Aarteil S."/>
            <person name="Calhoun S."/>
            <person name="Haridas S."/>
            <person name="Kuo A."/>
            <person name="Mondo S."/>
            <person name="Pangilinan J."/>
            <person name="Riley R."/>
            <person name="LaButti K."/>
            <person name="Andreopoulos B."/>
            <person name="Lipzen A."/>
            <person name="Chen C."/>
            <person name="Yan M."/>
            <person name="Daum C."/>
            <person name="Ng V."/>
            <person name="Clum A."/>
            <person name="Steindorff A."/>
            <person name="Ohm R.A."/>
            <person name="Martin F."/>
            <person name="Silar P."/>
            <person name="Natvig D.O."/>
            <person name="Lalanne C."/>
            <person name="Gautier V."/>
            <person name="Ament-Velasquez S.L."/>
            <person name="Kruys A."/>
            <person name="Hutchinson M.I."/>
            <person name="Powell A.J."/>
            <person name="Barry K."/>
            <person name="Miller A.N."/>
            <person name="Grigoriev I.V."/>
            <person name="Debuchy R."/>
            <person name="Gladieux P."/>
            <person name="Hiltunen Thoren M."/>
            <person name="Johannesson H."/>
        </authorList>
    </citation>
    <scope>NUCLEOTIDE SEQUENCE</scope>
    <source>
        <strain evidence="2">CBS 508.74</strain>
    </source>
</reference>
<gene>
    <name evidence="2" type="ORF">N656DRAFT_832169</name>
</gene>
<keyword evidence="3" id="KW-1185">Reference proteome</keyword>
<evidence type="ECO:0000313" key="2">
    <source>
        <dbReference type="EMBL" id="KAK4108713.1"/>
    </source>
</evidence>
<name>A0AAN6QEE9_9PEZI</name>
<sequence length="307" mass="32647">MEDPDTNPDEIDLDDEDFYNYENEAVTEAAMAATMGFSSFGGSQKHSNSNPSSSTHTSKKRRFNPRADDAVIAPPEPAGDSNADDSENFYDHEEEAAEQGNGNGVKLAHLTAYRGQLTAAAATTTTKPEFEEDLIDYDDDDLYEDKPGAPSASKEDDFELDLTAVFDDSDDVPSSTVGTPLPVTTSTTSQPQTKTKTTKLPDKPKTTIPPTPAATSAGNNGGSSRPQWNPNWYVGYYDPRSNANPWEALEKRRGLSPVGTWLALPSRNGNGNGTKKGNGNRNGDATAISGDATSTSALPADTAVADG</sequence>
<proteinExistence type="predicted"/>
<dbReference type="AlphaFoldDB" id="A0AAN6QEE9"/>
<feature type="compositionally biased region" description="Low complexity" evidence="1">
    <location>
        <begin position="43"/>
        <end position="56"/>
    </location>
</feature>
<evidence type="ECO:0000313" key="3">
    <source>
        <dbReference type="Proteomes" id="UP001302812"/>
    </source>
</evidence>
<protein>
    <submittedName>
        <fullName evidence="2">Uncharacterized protein</fullName>
    </submittedName>
</protein>
<reference evidence="2" key="2">
    <citation type="submission" date="2023-05" db="EMBL/GenBank/DDBJ databases">
        <authorList>
            <consortium name="Lawrence Berkeley National Laboratory"/>
            <person name="Steindorff A."/>
            <person name="Hensen N."/>
            <person name="Bonometti L."/>
            <person name="Westerberg I."/>
            <person name="Brannstrom I.O."/>
            <person name="Guillou S."/>
            <person name="Cros-Aarteil S."/>
            <person name="Calhoun S."/>
            <person name="Haridas S."/>
            <person name="Kuo A."/>
            <person name="Mondo S."/>
            <person name="Pangilinan J."/>
            <person name="Riley R."/>
            <person name="Labutti K."/>
            <person name="Andreopoulos B."/>
            <person name="Lipzen A."/>
            <person name="Chen C."/>
            <person name="Yanf M."/>
            <person name="Daum C."/>
            <person name="Ng V."/>
            <person name="Clum A."/>
            <person name="Ohm R."/>
            <person name="Martin F."/>
            <person name="Silar P."/>
            <person name="Natvig D."/>
            <person name="Lalanne C."/>
            <person name="Gautier V."/>
            <person name="Ament-Velasquez S.L."/>
            <person name="Kruys A."/>
            <person name="Hutchinson M.I."/>
            <person name="Powell A.J."/>
            <person name="Barry K."/>
            <person name="Miller A.N."/>
            <person name="Grigoriev I.V."/>
            <person name="Debuchy R."/>
            <person name="Gladieux P."/>
            <person name="Thoren M.H."/>
            <person name="Johannesson H."/>
        </authorList>
    </citation>
    <scope>NUCLEOTIDE SEQUENCE</scope>
    <source>
        <strain evidence="2">CBS 508.74</strain>
    </source>
</reference>
<evidence type="ECO:0000256" key="1">
    <source>
        <dbReference type="SAM" id="MobiDB-lite"/>
    </source>
</evidence>
<comment type="caution">
    <text evidence="2">The sequence shown here is derived from an EMBL/GenBank/DDBJ whole genome shotgun (WGS) entry which is preliminary data.</text>
</comment>
<dbReference type="GeneID" id="89942780"/>
<feature type="region of interest" description="Disordered" evidence="1">
    <location>
        <begin position="260"/>
        <end position="307"/>
    </location>
</feature>
<dbReference type="Proteomes" id="UP001302812">
    <property type="component" value="Unassembled WGS sequence"/>
</dbReference>
<feature type="region of interest" description="Disordered" evidence="1">
    <location>
        <begin position="121"/>
        <end position="230"/>
    </location>
</feature>
<dbReference type="RefSeq" id="XP_064666283.1">
    <property type="nucleotide sequence ID" value="XM_064818654.1"/>
</dbReference>
<organism evidence="2 3">
    <name type="scientific">Canariomyces notabilis</name>
    <dbReference type="NCBI Taxonomy" id="2074819"/>
    <lineage>
        <taxon>Eukaryota</taxon>
        <taxon>Fungi</taxon>
        <taxon>Dikarya</taxon>
        <taxon>Ascomycota</taxon>
        <taxon>Pezizomycotina</taxon>
        <taxon>Sordariomycetes</taxon>
        <taxon>Sordariomycetidae</taxon>
        <taxon>Sordariales</taxon>
        <taxon>Chaetomiaceae</taxon>
        <taxon>Canariomyces</taxon>
    </lineage>
</organism>
<accession>A0AAN6QEE9</accession>
<feature type="region of interest" description="Disordered" evidence="1">
    <location>
        <begin position="38"/>
        <end position="103"/>
    </location>
</feature>
<feature type="compositionally biased region" description="Acidic residues" evidence="1">
    <location>
        <begin position="130"/>
        <end position="143"/>
    </location>
</feature>
<dbReference type="EMBL" id="MU853361">
    <property type="protein sequence ID" value="KAK4108713.1"/>
    <property type="molecule type" value="Genomic_DNA"/>
</dbReference>
<feature type="compositionally biased region" description="Low complexity" evidence="1">
    <location>
        <begin position="173"/>
        <end position="195"/>
    </location>
</feature>